<proteinExistence type="predicted"/>
<dbReference type="GO" id="GO:0005524">
    <property type="term" value="F:ATP binding"/>
    <property type="evidence" value="ECO:0007669"/>
    <property type="project" value="TreeGrafter"/>
</dbReference>
<sequence>MTSRAPSRRVFGLETEYALTAQGSQMDAEQRARVLFEPINRRYNSTNVFLPSGGRLYLDVGSHPEYATAECDRLEDLLIQERYGDQLVQSLAGQANERLEGQKLHIIKNNRDQAGHGYGCHENYLLARSDNYWGQARSLLPFLVTRQLISGAGWLADDGSYRLSQRADQMWNEVANSTTRSRPMINTRDEPHAQGDKWRRLHIIVADSNLSQAMTLFKVGSVDLLLDAIEHGQDFSDLTLANAPKAIREVSKDLRGATKVDLADGRRLGAAQIQGEFLERLSQYAQTELDLDPWQTQVLNIWRTCLKAISGGDWEKVTHLVDWAAKKKLLQAYANRHQLAPNDVRLKRLALAYHDLDPASGLRTKLERSGALATFIDANKANCPTAPATTRAHLRGSLIEAAQGAGRLVKADWVNIKLEDGSAHQFELLDPLANSDWRVDKLLSELQSSQIDPFWQGTGV</sequence>
<dbReference type="GO" id="GO:0000502">
    <property type="term" value="C:proteasome complex"/>
    <property type="evidence" value="ECO:0007669"/>
    <property type="project" value="UniProtKB-KW"/>
</dbReference>
<evidence type="ECO:0000313" key="1">
    <source>
        <dbReference type="EMBL" id="UQF80409.1"/>
    </source>
</evidence>
<dbReference type="PANTHER" id="PTHR42307">
    <property type="entry name" value="PUP DEAMIDASE/DEPUPYLASE"/>
    <property type="match status" value="1"/>
</dbReference>
<dbReference type="GO" id="GO:0010498">
    <property type="term" value="P:proteasomal protein catabolic process"/>
    <property type="evidence" value="ECO:0007669"/>
    <property type="project" value="InterPro"/>
</dbReference>
<accession>A0A9E7AKQ7</accession>
<dbReference type="AlphaFoldDB" id="A0A9E7AKQ7"/>
<keyword evidence="1" id="KW-0647">Proteasome</keyword>
<dbReference type="Pfam" id="PF03136">
    <property type="entry name" value="Pup_ligase"/>
    <property type="match status" value="1"/>
</dbReference>
<name>A0A9E7AKQ7_9ACTO</name>
<dbReference type="GO" id="GO:0070490">
    <property type="term" value="P:protein pupylation"/>
    <property type="evidence" value="ECO:0007669"/>
    <property type="project" value="TreeGrafter"/>
</dbReference>
<dbReference type="EMBL" id="CP097095">
    <property type="protein sequence ID" value="UQF80409.1"/>
    <property type="molecule type" value="Genomic_DNA"/>
</dbReference>
<dbReference type="GO" id="GO:0019941">
    <property type="term" value="P:modification-dependent protein catabolic process"/>
    <property type="evidence" value="ECO:0007669"/>
    <property type="project" value="InterPro"/>
</dbReference>
<dbReference type="Proteomes" id="UP000830236">
    <property type="component" value="Chromosome"/>
</dbReference>
<gene>
    <name evidence="1" type="ORF">M3I41_03825</name>
</gene>
<reference evidence="1" key="1">
    <citation type="submission" date="2022-05" db="EMBL/GenBank/DDBJ databases">
        <title>Using nanopore sequencing to obtain complete genomes from saliva samples.</title>
        <authorList>
            <person name="Baker J.L."/>
        </authorList>
    </citation>
    <scope>NUCLEOTIDE SEQUENCE</scope>
    <source>
        <strain evidence="1">JCVI-JB-Ag32</strain>
    </source>
</reference>
<evidence type="ECO:0000313" key="2">
    <source>
        <dbReference type="Proteomes" id="UP000830236"/>
    </source>
</evidence>
<dbReference type="InterPro" id="IPR004347">
    <property type="entry name" value="Pup_ligase/deamidase"/>
</dbReference>
<organism evidence="1 2">
    <name type="scientific">Actinomyces graevenitzii</name>
    <dbReference type="NCBI Taxonomy" id="55565"/>
    <lineage>
        <taxon>Bacteria</taxon>
        <taxon>Bacillati</taxon>
        <taxon>Actinomycetota</taxon>
        <taxon>Actinomycetes</taxon>
        <taxon>Actinomycetales</taxon>
        <taxon>Actinomycetaceae</taxon>
        <taxon>Actinomyces</taxon>
    </lineage>
</organism>
<protein>
    <submittedName>
        <fullName evidence="1">Proteasome accessory factor PafA2 family protein</fullName>
    </submittedName>
</protein>
<dbReference type="KEGG" id="agh:M3I41_03825"/>
<dbReference type="PANTHER" id="PTHR42307:SF3">
    <property type="entry name" value="PUP--PROTEIN LIGASE"/>
    <property type="match status" value="1"/>
</dbReference>